<dbReference type="EMBL" id="BABT02000025">
    <property type="protein sequence ID" value="GAA93743.1"/>
    <property type="molecule type" value="Genomic_DNA"/>
</dbReference>
<dbReference type="SUPFAM" id="SSF160369">
    <property type="entry name" value="Ribosomal protein L10-like"/>
    <property type="match status" value="1"/>
</dbReference>
<evidence type="ECO:0000313" key="3">
    <source>
        <dbReference type="Proteomes" id="UP000009131"/>
    </source>
</evidence>
<reference evidence="2 3" key="2">
    <citation type="journal article" date="2012" name="Open Biol.">
        <title>Characteristics of nucleosomes and linker DNA regions on the genome of the basidiomycete Mixia osmundae revealed by mono- and dinucleosome mapping.</title>
        <authorList>
            <person name="Nishida H."/>
            <person name="Kondo S."/>
            <person name="Matsumoto T."/>
            <person name="Suzuki Y."/>
            <person name="Yoshikawa H."/>
            <person name="Taylor T.D."/>
            <person name="Sugiyama J."/>
        </authorList>
    </citation>
    <scope>NUCLEOTIDE SEQUENCE [LARGE SCALE GENOMIC DNA]</scope>
    <source>
        <strain evidence="3">CBS 9802 / IAM 14324 / JCM 22182 / KY 12970</strain>
    </source>
</reference>
<gene>
    <name evidence="2" type="primary">Mo00389</name>
    <name evidence="2" type="ORF">E5Q_00389</name>
</gene>
<name>G7DT96_MIXOS</name>
<reference evidence="2 3" key="1">
    <citation type="journal article" date="2011" name="J. Gen. Appl. Microbiol.">
        <title>Draft genome sequencing of the enigmatic basidiomycete Mixia osmundae.</title>
        <authorList>
            <person name="Nishida H."/>
            <person name="Nagatsuka Y."/>
            <person name="Sugiyama J."/>
        </authorList>
    </citation>
    <scope>NUCLEOTIDE SEQUENCE [LARGE SCALE GENOMIC DNA]</scope>
    <source>
        <strain evidence="3">CBS 9802 / IAM 14324 / JCM 22182 / KY 12970</strain>
    </source>
</reference>
<dbReference type="AlphaFoldDB" id="G7DT96"/>
<dbReference type="eggNOG" id="ENOG502S9YH">
    <property type="taxonomic scope" value="Eukaryota"/>
</dbReference>
<dbReference type="STRING" id="764103.G7DT96"/>
<dbReference type="InterPro" id="IPR047865">
    <property type="entry name" value="Ribosomal_uL10_bac_type"/>
</dbReference>
<dbReference type="OrthoDB" id="360689at2759"/>
<dbReference type="PANTHER" id="PTHR11560">
    <property type="entry name" value="39S RIBOSOMAL PROTEIN L10, MITOCHONDRIAL"/>
    <property type="match status" value="1"/>
</dbReference>
<organism evidence="2 3">
    <name type="scientific">Mixia osmundae (strain CBS 9802 / IAM 14324 / JCM 22182 / KY 12970)</name>
    <dbReference type="NCBI Taxonomy" id="764103"/>
    <lineage>
        <taxon>Eukaryota</taxon>
        <taxon>Fungi</taxon>
        <taxon>Dikarya</taxon>
        <taxon>Basidiomycota</taxon>
        <taxon>Pucciniomycotina</taxon>
        <taxon>Mixiomycetes</taxon>
        <taxon>Mixiales</taxon>
        <taxon>Mixiaceae</taxon>
        <taxon>Mixia</taxon>
    </lineage>
</organism>
<dbReference type="InterPro" id="IPR043141">
    <property type="entry name" value="Ribosomal_uL10-like_sf"/>
</dbReference>
<proteinExistence type="inferred from homology"/>
<dbReference type="InParanoid" id="G7DT96"/>
<dbReference type="RefSeq" id="XP_014571476.1">
    <property type="nucleotide sequence ID" value="XM_014715990.1"/>
</dbReference>
<comment type="similarity">
    <text evidence="1">Belongs to the universal ribosomal protein uL10 family.</text>
</comment>
<dbReference type="Gene3D" id="3.30.70.1730">
    <property type="match status" value="1"/>
</dbReference>
<evidence type="ECO:0000313" key="2">
    <source>
        <dbReference type="EMBL" id="GAA93743.1"/>
    </source>
</evidence>
<protein>
    <submittedName>
        <fullName evidence="2">Uncharacterized protein</fullName>
    </submittedName>
</protein>
<accession>G7DT96</accession>
<comment type="caution">
    <text evidence="2">The sequence shown here is derived from an EMBL/GenBank/DDBJ whole genome shotgun (WGS) entry which is preliminary data.</text>
</comment>
<dbReference type="HOGENOM" id="CLU_079421_0_0_1"/>
<sequence length="305" mass="32711">MTAVQVLAGPTRRLMRPALELCTCLRRQTVHTAATEQATVTSLKAKKRSLFAYERPDRVYPLRKRLLFSHYRTLLETNQVVIFLRHGDFDVAEFTRLRAEVAAVNASTYLKSASAPSLQTDDAGRSTLPPGSLPALTVVRTGLLSPLIKSMPDLDLMAIEPFLKGPIALLTIPELDPPTLKSLIRAITAASTRPNARATAAGIAQAIGKGKAAQTPAAKIEKPARLPVVTSLVSQRTSSLHDLNELAALPDLRTLQAQLIGLLSYSGQALIQVLQQAAGGNVALTLRGYEQGLQDASKASRATAP</sequence>
<dbReference type="Proteomes" id="UP000009131">
    <property type="component" value="Unassembled WGS sequence"/>
</dbReference>
<dbReference type="OMA" id="YLYNQYT"/>
<evidence type="ECO:0000256" key="1">
    <source>
        <dbReference type="ARBA" id="ARBA00008889"/>
    </source>
</evidence>
<keyword evidence="3" id="KW-1185">Reference proteome</keyword>